<feature type="non-terminal residue" evidence="2">
    <location>
        <position position="185"/>
    </location>
</feature>
<sequence length="185" mass="19938">MLAGFAMATPAMAGDYTNEVYTEAFTAKTNAEAKVAAAQAAVTTAKSAASEATKAYQDGLKAYLAANQGKKESDYQKADGKTLFETKTNADATLASKNVELRKANAALRRAVADFSAADLAKRLQDAKDAEDAKAAEDLYEHSQYGESYHPFLKEDGTLRQENPDGTPKQDDEKAPKKDDKKDDK</sequence>
<evidence type="ECO:0000313" key="2">
    <source>
        <dbReference type="EMBL" id="EPI46299.1"/>
    </source>
</evidence>
<feature type="region of interest" description="Disordered" evidence="1">
    <location>
        <begin position="130"/>
        <end position="185"/>
    </location>
</feature>
<accession>S4HZV5</accession>
<dbReference type="EMBL" id="ATJJ01000076">
    <property type="protein sequence ID" value="EPI46299.1"/>
    <property type="molecule type" value="Genomic_DNA"/>
</dbReference>
<comment type="caution">
    <text evidence="2">The sequence shown here is derived from an EMBL/GenBank/DDBJ whole genome shotgun (WGS) entry which is preliminary data.</text>
</comment>
<evidence type="ECO:0000313" key="3">
    <source>
        <dbReference type="Proteomes" id="UP000014521"/>
    </source>
</evidence>
<dbReference type="AlphaFoldDB" id="S4HZV5"/>
<dbReference type="HOGENOM" id="CLU_1464207_0_0_11"/>
<feature type="compositionally biased region" description="Basic and acidic residues" evidence="1">
    <location>
        <begin position="152"/>
        <end position="185"/>
    </location>
</feature>
<gene>
    <name evidence="2" type="ORF">HMPREF1581_01038</name>
</gene>
<dbReference type="Proteomes" id="UP000014521">
    <property type="component" value="Unassembled WGS sequence"/>
</dbReference>
<proteinExistence type="predicted"/>
<organism evidence="2 3">
    <name type="scientific">Gardnerella vaginalis JCP8108</name>
    <dbReference type="NCBI Taxonomy" id="1261066"/>
    <lineage>
        <taxon>Bacteria</taxon>
        <taxon>Bacillati</taxon>
        <taxon>Actinomycetota</taxon>
        <taxon>Actinomycetes</taxon>
        <taxon>Bifidobacteriales</taxon>
        <taxon>Bifidobacteriaceae</taxon>
        <taxon>Gardnerella</taxon>
    </lineage>
</organism>
<evidence type="ECO:0000256" key="1">
    <source>
        <dbReference type="SAM" id="MobiDB-lite"/>
    </source>
</evidence>
<reference evidence="2 3" key="1">
    <citation type="submission" date="2013-06" db="EMBL/GenBank/DDBJ databases">
        <authorList>
            <person name="Weinstock G."/>
            <person name="Sodergren E."/>
            <person name="Lobos E.A."/>
            <person name="Fulton L."/>
            <person name="Fulton R."/>
            <person name="Courtney L."/>
            <person name="Fronick C."/>
            <person name="O'Laughlin M."/>
            <person name="Godfrey J."/>
            <person name="Wilson R.M."/>
            <person name="Miner T."/>
            <person name="Farmer C."/>
            <person name="Delehaunty K."/>
            <person name="Cordes M."/>
            <person name="Minx P."/>
            <person name="Tomlinson C."/>
            <person name="Chen J."/>
            <person name="Wollam A."/>
            <person name="Pepin K.H."/>
            <person name="Bhonagiri V."/>
            <person name="Zhang X."/>
            <person name="Warren W."/>
            <person name="Mitreva M."/>
            <person name="Mardis E.R."/>
            <person name="Wilson R.K."/>
        </authorList>
    </citation>
    <scope>NUCLEOTIDE SEQUENCE [LARGE SCALE GENOMIC DNA]</scope>
    <source>
        <strain evidence="2 3">JCP8108</strain>
    </source>
</reference>
<protein>
    <submittedName>
        <fullName evidence="2">Uncharacterized protein</fullName>
    </submittedName>
</protein>
<feature type="compositionally biased region" description="Basic and acidic residues" evidence="1">
    <location>
        <begin position="130"/>
        <end position="141"/>
    </location>
</feature>
<name>S4HZV5_GARVA</name>